<protein>
    <submittedName>
        <fullName evidence="3">Rho GTPase-activating protein gacV-like</fullName>
    </submittedName>
</protein>
<feature type="compositionally biased region" description="Basic and acidic residues" evidence="1">
    <location>
        <begin position="119"/>
        <end position="128"/>
    </location>
</feature>
<feature type="region of interest" description="Disordered" evidence="1">
    <location>
        <begin position="119"/>
        <end position="191"/>
    </location>
</feature>
<feature type="compositionally biased region" description="Polar residues" evidence="1">
    <location>
        <begin position="135"/>
        <end position="147"/>
    </location>
</feature>
<gene>
    <name evidence="3" type="primary">LOC104720700</name>
</gene>
<sequence length="242" mass="27624">MIDLTPLQEELSQPDEKLEETKLEKHELTNEEVKEVSSASLPKELEGETVVKAKKIENEEPAAVDNIQKSLETVDSVESHRLMPSSSEETKQEHGAVYEKIEEEKVEEVSMVQIKSHEEVSKAVKEQTIDVEPSLTENFSKDQNQPEEQVEEAWSRDEQEKGISRNMEKEEEEAETKTDEEPRLDVTEKNELETAKTVVEYIEIVNNEEASAHESKILKRDDHQGENAELVEAIKNSGENLK</sequence>
<reference evidence="3" key="2">
    <citation type="submission" date="2025-08" db="UniProtKB">
        <authorList>
            <consortium name="RefSeq"/>
        </authorList>
    </citation>
    <scope>IDENTIFICATION</scope>
    <source>
        <tissue evidence="3">Leaf</tissue>
    </source>
</reference>
<proteinExistence type="predicted"/>
<dbReference type="Proteomes" id="UP000694864">
    <property type="component" value="Chromosome 10"/>
</dbReference>
<dbReference type="RefSeq" id="XP_010436878.1">
    <property type="nucleotide sequence ID" value="XM_010438576.1"/>
</dbReference>
<feature type="compositionally biased region" description="Basic and acidic residues" evidence="1">
    <location>
        <begin position="14"/>
        <end position="35"/>
    </location>
</feature>
<feature type="compositionally biased region" description="Basic and acidic residues" evidence="1">
    <location>
        <begin position="175"/>
        <end position="191"/>
    </location>
</feature>
<name>A0ABM0U6X3_CAMSA</name>
<feature type="region of interest" description="Disordered" evidence="1">
    <location>
        <begin position="77"/>
        <end position="96"/>
    </location>
</feature>
<evidence type="ECO:0000313" key="3">
    <source>
        <dbReference type="RefSeq" id="XP_010436878.1"/>
    </source>
</evidence>
<dbReference type="GeneID" id="104720700"/>
<evidence type="ECO:0000313" key="2">
    <source>
        <dbReference type="Proteomes" id="UP000694864"/>
    </source>
</evidence>
<keyword evidence="2" id="KW-1185">Reference proteome</keyword>
<feature type="region of interest" description="Disordered" evidence="1">
    <location>
        <begin position="1"/>
        <end position="41"/>
    </location>
</feature>
<accession>A0ABM0U6X3</accession>
<evidence type="ECO:0000256" key="1">
    <source>
        <dbReference type="SAM" id="MobiDB-lite"/>
    </source>
</evidence>
<organism evidence="2 3">
    <name type="scientific">Camelina sativa</name>
    <name type="common">False flax</name>
    <name type="synonym">Myagrum sativum</name>
    <dbReference type="NCBI Taxonomy" id="90675"/>
    <lineage>
        <taxon>Eukaryota</taxon>
        <taxon>Viridiplantae</taxon>
        <taxon>Streptophyta</taxon>
        <taxon>Embryophyta</taxon>
        <taxon>Tracheophyta</taxon>
        <taxon>Spermatophyta</taxon>
        <taxon>Magnoliopsida</taxon>
        <taxon>eudicotyledons</taxon>
        <taxon>Gunneridae</taxon>
        <taxon>Pentapetalae</taxon>
        <taxon>rosids</taxon>
        <taxon>malvids</taxon>
        <taxon>Brassicales</taxon>
        <taxon>Brassicaceae</taxon>
        <taxon>Camelineae</taxon>
        <taxon>Camelina</taxon>
    </lineage>
</organism>
<feature type="compositionally biased region" description="Basic and acidic residues" evidence="1">
    <location>
        <begin position="153"/>
        <end position="168"/>
    </location>
</feature>
<reference evidence="2" key="1">
    <citation type="journal article" date="2014" name="Nat. Commun.">
        <title>The emerging biofuel crop Camelina sativa retains a highly undifferentiated hexaploid genome structure.</title>
        <authorList>
            <person name="Kagale S."/>
            <person name="Koh C."/>
            <person name="Nixon J."/>
            <person name="Bollina V."/>
            <person name="Clarke W.E."/>
            <person name="Tuteja R."/>
            <person name="Spillane C."/>
            <person name="Robinson S.J."/>
            <person name="Links M.G."/>
            <person name="Clarke C."/>
            <person name="Higgins E.E."/>
            <person name="Huebert T."/>
            <person name="Sharpe A.G."/>
            <person name="Parkin I.A."/>
        </authorList>
    </citation>
    <scope>NUCLEOTIDE SEQUENCE [LARGE SCALE GENOMIC DNA]</scope>
    <source>
        <strain evidence="2">cv. DH55</strain>
    </source>
</reference>